<comment type="caution">
    <text evidence="10">The sequence shown here is derived from an EMBL/GenBank/DDBJ whole genome shotgun (WGS) entry which is preliminary data.</text>
</comment>
<dbReference type="InterPro" id="IPR037066">
    <property type="entry name" value="Plug_dom_sf"/>
</dbReference>
<dbReference type="InterPro" id="IPR023996">
    <property type="entry name" value="TonB-dep_OMP_SusC/RagA"/>
</dbReference>
<feature type="domain" description="TonB-dependent receptor plug" evidence="9">
    <location>
        <begin position="231"/>
        <end position="334"/>
    </location>
</feature>
<dbReference type="PROSITE" id="PS52016">
    <property type="entry name" value="TONB_DEPENDENT_REC_3"/>
    <property type="match status" value="1"/>
</dbReference>
<dbReference type="InterPro" id="IPR012910">
    <property type="entry name" value="Plug_dom"/>
</dbReference>
<proteinExistence type="inferred from homology"/>
<dbReference type="FunFam" id="2.170.130.10:FF:000003">
    <property type="entry name" value="SusC/RagA family TonB-linked outer membrane protein"/>
    <property type="match status" value="1"/>
</dbReference>
<dbReference type="AlphaFoldDB" id="A0A848GRJ0"/>
<keyword evidence="4 7" id="KW-0812">Transmembrane</keyword>
<dbReference type="NCBIfam" id="TIGR04057">
    <property type="entry name" value="SusC_RagA_signa"/>
    <property type="match status" value="1"/>
</dbReference>
<evidence type="ECO:0000313" key="10">
    <source>
        <dbReference type="EMBL" id="NML39363.1"/>
    </source>
</evidence>
<evidence type="ECO:0000256" key="1">
    <source>
        <dbReference type="ARBA" id="ARBA00004571"/>
    </source>
</evidence>
<dbReference type="Pfam" id="PF07715">
    <property type="entry name" value="Plug"/>
    <property type="match status" value="1"/>
</dbReference>
<keyword evidence="5 7" id="KW-0472">Membrane</keyword>
<evidence type="ECO:0000256" key="6">
    <source>
        <dbReference type="ARBA" id="ARBA00023237"/>
    </source>
</evidence>
<evidence type="ECO:0000256" key="5">
    <source>
        <dbReference type="ARBA" id="ARBA00023136"/>
    </source>
</evidence>
<keyword evidence="6 7" id="KW-0998">Cell outer membrane</keyword>
<dbReference type="SUPFAM" id="SSF49464">
    <property type="entry name" value="Carboxypeptidase regulatory domain-like"/>
    <property type="match status" value="1"/>
</dbReference>
<accession>A0A848GRJ0</accession>
<keyword evidence="2 7" id="KW-0813">Transport</keyword>
<dbReference type="Gene3D" id="2.40.170.20">
    <property type="entry name" value="TonB-dependent receptor, beta-barrel domain"/>
    <property type="match status" value="1"/>
</dbReference>
<name>A0A848GRJ0_9BACT</name>
<evidence type="ECO:0000256" key="7">
    <source>
        <dbReference type="PROSITE-ProRule" id="PRU01360"/>
    </source>
</evidence>
<evidence type="ECO:0000256" key="2">
    <source>
        <dbReference type="ARBA" id="ARBA00022448"/>
    </source>
</evidence>
<feature type="signal peptide" evidence="8">
    <location>
        <begin position="1"/>
        <end position="27"/>
    </location>
</feature>
<dbReference type="Pfam" id="PF13715">
    <property type="entry name" value="CarbopepD_reg_2"/>
    <property type="match status" value="1"/>
</dbReference>
<keyword evidence="11" id="KW-1185">Reference proteome</keyword>
<protein>
    <submittedName>
        <fullName evidence="10">SusC/RagA family TonB-linked outer membrane protein</fullName>
    </submittedName>
</protein>
<dbReference type="Proteomes" id="UP000583266">
    <property type="component" value="Unassembled WGS sequence"/>
</dbReference>
<evidence type="ECO:0000259" key="9">
    <source>
        <dbReference type="Pfam" id="PF07715"/>
    </source>
</evidence>
<feature type="chain" id="PRO_5032584127" evidence="8">
    <location>
        <begin position="28"/>
        <end position="1145"/>
    </location>
</feature>
<sequence length="1145" mass="126317">MRKVLFFPMGMVLLCLNATTLSQRAMAQQTVPTGKQRQEKMTVDAALKKLEKKYGVTFVYDKTLASEKYTSFNPEHAGSQSVEDQLKAILYPNGLLFLYIKKDYYAITINKDKGNNILTADGAQKGEDTPQPLPMVTLSPARGRVTDEKGTPLERISVQVAGTTSGAYTDADGVFNIPNAANKKLMISGVGYTPQEVQTSGPAPVSVKLISSSKELTEVVVVGYGEQKRAKVVGAVSTVSSKEITEAPVARVTDALAGRAPGLFVSKASGAPGKGSTFYVRGISTTNNSEPLVVIDGIPNRNLDDLAPTDVETISVLKDASAIAVYGARAANGVILVTTKGGRSGKPVISFSGNMTVQQQTRPLKPLGSYEYAKLYNQALKNENSFNPALGKGYTDEVLEKFRTGNDPDRYPNTDWYNDILAPTSVQQRYDLSVSGGNEKTRYFVSAGYNNEGGFYPVVNYKRYNVRTNLQTEIAKGLLFDVKMAGIMSDSKDTRSGGSTIVKMAISSPPYYVNQFSNGLYGFVPAARGNAYQQSRGEDGYMQNNNNTFTGTLSLQYKLPFVEGLSFKGTFAYDRNVLNSRSFSKPYVLYTMDNAGVMKKANNLPAAPELSEGTRQNYYATSEFSVNYDHSFKDHHVGGMLLYTQTAFNERYFGATGRNFVSPALEILNAADPTNVSVTGTALRQYRQGVVGRFTYDYQQKYLLEMNFRYDGSDIFPQGGRFGFFPSIGAGWVVSKENFFPQRSLVDYLKLRGSWGQLGNDRVDPYQFLASYSLVGADKYGVSHGYSFGGTNPVYYQGLEQNVLPNPNFTWEKAVMSNIGFDMQLWDNQISVSADYFYKRTKDILAPRAQAVPDVIGIKLPVENAGIVDNRGFEISIGYNGKADKFTYYVKPNITFARNKVVYYPEASTIPEWQRLTGKPISMKPAGSPYKPKFVSNGLYQSQDEVEKGPKPLYPSVSAGDIRYVDIDGDGKITNNDKIVTDNGGYPEIQYGIAMGGRYKGFELNLLWQGNGNVMAYVYGAYSFPFTADGHPQEIHKNYWTPDNPNAAFPRLSVAYANNTENSDYWLHNAAFIRLKNAELAYNLPDQWLRRAGIKGVRVYLNGNNLLTFSPLKQIDPEIDPVAAASNITPYPIIRSYNAGVNVQL</sequence>
<dbReference type="EMBL" id="JABBGC010000002">
    <property type="protein sequence ID" value="NML39363.1"/>
    <property type="molecule type" value="Genomic_DNA"/>
</dbReference>
<dbReference type="InterPro" id="IPR036942">
    <property type="entry name" value="Beta-barrel_TonB_sf"/>
</dbReference>
<organism evidence="10 11">
    <name type="scientific">Chitinophaga fulva</name>
    <dbReference type="NCBI Taxonomy" id="2728842"/>
    <lineage>
        <taxon>Bacteria</taxon>
        <taxon>Pseudomonadati</taxon>
        <taxon>Bacteroidota</taxon>
        <taxon>Chitinophagia</taxon>
        <taxon>Chitinophagales</taxon>
        <taxon>Chitinophagaceae</taxon>
        <taxon>Chitinophaga</taxon>
    </lineage>
</organism>
<dbReference type="InterPro" id="IPR039426">
    <property type="entry name" value="TonB-dep_rcpt-like"/>
</dbReference>
<comment type="similarity">
    <text evidence="7">Belongs to the TonB-dependent receptor family.</text>
</comment>
<dbReference type="InterPro" id="IPR023997">
    <property type="entry name" value="TonB-dep_OMP_SusC/RagA_CS"/>
</dbReference>
<reference evidence="10 11" key="1">
    <citation type="submission" date="2020-04" db="EMBL/GenBank/DDBJ databases">
        <title>Chitinophaga sp. G-6-1-13 sp. nov., isolated from soil.</title>
        <authorList>
            <person name="Dahal R.H."/>
            <person name="Chaudhary D.K."/>
        </authorList>
    </citation>
    <scope>NUCLEOTIDE SEQUENCE [LARGE SCALE GENOMIC DNA]</scope>
    <source>
        <strain evidence="10 11">G-6-1-13</strain>
    </source>
</reference>
<dbReference type="RefSeq" id="WP_169226449.1">
    <property type="nucleotide sequence ID" value="NZ_JABBGC010000002.1"/>
</dbReference>
<evidence type="ECO:0000256" key="4">
    <source>
        <dbReference type="ARBA" id="ARBA00022692"/>
    </source>
</evidence>
<dbReference type="InterPro" id="IPR008969">
    <property type="entry name" value="CarboxyPept-like_regulatory"/>
</dbReference>
<evidence type="ECO:0000256" key="3">
    <source>
        <dbReference type="ARBA" id="ARBA00022452"/>
    </source>
</evidence>
<dbReference type="Gene3D" id="2.60.40.1120">
    <property type="entry name" value="Carboxypeptidase-like, regulatory domain"/>
    <property type="match status" value="1"/>
</dbReference>
<dbReference type="SUPFAM" id="SSF56935">
    <property type="entry name" value="Porins"/>
    <property type="match status" value="1"/>
</dbReference>
<evidence type="ECO:0000313" key="11">
    <source>
        <dbReference type="Proteomes" id="UP000583266"/>
    </source>
</evidence>
<comment type="subcellular location">
    <subcellularLocation>
        <location evidence="1 7">Cell outer membrane</location>
        <topology evidence="1 7">Multi-pass membrane protein</topology>
    </subcellularLocation>
</comment>
<evidence type="ECO:0000256" key="8">
    <source>
        <dbReference type="SAM" id="SignalP"/>
    </source>
</evidence>
<keyword evidence="3 7" id="KW-1134">Transmembrane beta strand</keyword>
<keyword evidence="8" id="KW-0732">Signal</keyword>
<dbReference type="NCBIfam" id="TIGR04056">
    <property type="entry name" value="OMP_RagA_SusC"/>
    <property type="match status" value="1"/>
</dbReference>
<dbReference type="GO" id="GO:0009279">
    <property type="term" value="C:cell outer membrane"/>
    <property type="evidence" value="ECO:0007669"/>
    <property type="project" value="UniProtKB-SubCell"/>
</dbReference>
<gene>
    <name evidence="10" type="ORF">HHL17_19340</name>
</gene>
<dbReference type="Gene3D" id="2.170.130.10">
    <property type="entry name" value="TonB-dependent receptor, plug domain"/>
    <property type="match status" value="1"/>
</dbReference>